<evidence type="ECO:0000313" key="2">
    <source>
        <dbReference type="EMBL" id="UXE61853.1"/>
    </source>
</evidence>
<dbReference type="NCBIfam" id="NF041216">
    <property type="entry name" value="CU044_2847_fam"/>
    <property type="match status" value="1"/>
</dbReference>
<dbReference type="Pfam" id="PF19493">
    <property type="entry name" value="Trypco1"/>
    <property type="match status" value="1"/>
</dbReference>
<protein>
    <recommendedName>
        <fullName evidence="1">Trypsin-co-occurring domain-containing protein</fullName>
    </recommendedName>
</protein>
<dbReference type="Proteomes" id="UP001065613">
    <property type="component" value="Chromosome"/>
</dbReference>
<accession>A0A977KXS4</accession>
<dbReference type="EMBL" id="CP073041">
    <property type="protein sequence ID" value="UXE61853.1"/>
    <property type="molecule type" value="Genomic_DNA"/>
</dbReference>
<reference evidence="2" key="1">
    <citation type="submission" date="2021-04" db="EMBL/GenBank/DDBJ databases">
        <title>Genome sequence of Woronichinia naegeliana from Washington state freshwater lake bloom.</title>
        <authorList>
            <person name="Dreher T.W."/>
        </authorList>
    </citation>
    <scope>NUCLEOTIDE SEQUENCE</scope>
    <source>
        <strain evidence="2">WA131</strain>
    </source>
</reference>
<proteinExistence type="predicted"/>
<name>A0A977KXS4_9CYAN</name>
<organism evidence="2">
    <name type="scientific">Woronichinia naegeliana WA131</name>
    <dbReference type="NCBI Taxonomy" id="2824559"/>
    <lineage>
        <taxon>Bacteria</taxon>
        <taxon>Bacillati</taxon>
        <taxon>Cyanobacteriota</taxon>
        <taxon>Cyanophyceae</taxon>
        <taxon>Synechococcales</taxon>
        <taxon>Coelosphaeriaceae</taxon>
        <taxon>Woronichinia</taxon>
    </lineage>
</organism>
<evidence type="ECO:0000259" key="1">
    <source>
        <dbReference type="Pfam" id="PF19493"/>
    </source>
</evidence>
<dbReference type="InterPro" id="IPR045794">
    <property type="entry name" value="Trypco1"/>
</dbReference>
<feature type="domain" description="Trypsin-co-occurring" evidence="1">
    <location>
        <begin position="31"/>
        <end position="94"/>
    </location>
</feature>
<dbReference type="KEGG" id="wna:KA717_02655"/>
<sequence>MSDDENSPEISIEAFVPDRRDLHKSAATISNGEIESIKRSLEIVHPLVQTVIGQFDQVQGVDELEVKFGLKLAVGGSFVVTLGGEFNFEVTLKHTREQG</sequence>
<gene>
    <name evidence="2" type="ORF">KA717_02655</name>
</gene>
<dbReference type="AlphaFoldDB" id="A0A977KXS4"/>